<sequence>MGTGRQWWVILALWLAGLGAGAQFAKVSVIFDTLGLSYPEAGAALGFTVSLLSFLGILLGLFAGLIAARIGLKRLLIAGLLLGALVSAFQVTLPPLPVLLASRVVEGLSHLIIVVAAPTLMGSLASGRQKPVAMTLWSTFFGVAFALTALLGRPLAEAYGPGALFAGHALYMAAMAALLAVSLPTIARPADAPRLTLAAIARRHVEAYRSPAMAAPALAWLFYTLSWVSILTVLPGRMENPGFAAAAMPLAGIAVSMTLGLALLRRFPPVPVVMAGFAVAAVCALLLPLTDSPWVPIALVGGLGLVQGANFSAIPALNPEPGPQAIANGAVAQMGNLGNTLGTPILLAAIGVFGTAGLVGFAVVAFGGGIAVHGALARARRRQAAA</sequence>
<keyword evidence="4 7" id="KW-0812">Transmembrane</keyword>
<dbReference type="Proteomes" id="UP000474757">
    <property type="component" value="Unassembled WGS sequence"/>
</dbReference>
<dbReference type="PANTHER" id="PTHR23517">
    <property type="entry name" value="RESISTANCE PROTEIN MDTM, PUTATIVE-RELATED-RELATED"/>
    <property type="match status" value="1"/>
</dbReference>
<evidence type="ECO:0000256" key="4">
    <source>
        <dbReference type="ARBA" id="ARBA00022692"/>
    </source>
</evidence>
<dbReference type="InterPro" id="IPR036259">
    <property type="entry name" value="MFS_trans_sf"/>
</dbReference>
<evidence type="ECO:0000256" key="2">
    <source>
        <dbReference type="ARBA" id="ARBA00022448"/>
    </source>
</evidence>
<reference evidence="9 10" key="1">
    <citation type="submission" date="2020-02" db="EMBL/GenBank/DDBJ databases">
        <title>Pseudoroseicyclus tamarix, sp. nov., isolated from offshore sediment of a Tamarix chinensis forest.</title>
        <authorList>
            <person name="Gai Y."/>
        </authorList>
    </citation>
    <scope>NUCLEOTIDE SEQUENCE [LARGE SCALE GENOMIC DNA]</scope>
    <source>
        <strain evidence="9 10">CLL3-39</strain>
    </source>
</reference>
<feature type="domain" description="Major facilitator superfamily (MFS) profile" evidence="8">
    <location>
        <begin position="9"/>
        <end position="380"/>
    </location>
</feature>
<protein>
    <submittedName>
        <fullName evidence="9">MFS transporter</fullName>
    </submittedName>
</protein>
<keyword evidence="10" id="KW-1185">Reference proteome</keyword>
<evidence type="ECO:0000256" key="7">
    <source>
        <dbReference type="SAM" id="Phobius"/>
    </source>
</evidence>
<dbReference type="InterPro" id="IPR020846">
    <property type="entry name" value="MFS_dom"/>
</dbReference>
<feature type="transmembrane region" description="Helical" evidence="7">
    <location>
        <begin position="270"/>
        <end position="289"/>
    </location>
</feature>
<dbReference type="AlphaFoldDB" id="A0A6B2JWL8"/>
<feature type="transmembrane region" description="Helical" evidence="7">
    <location>
        <begin position="163"/>
        <end position="187"/>
    </location>
</feature>
<evidence type="ECO:0000256" key="1">
    <source>
        <dbReference type="ARBA" id="ARBA00004651"/>
    </source>
</evidence>
<dbReference type="GO" id="GO:0022857">
    <property type="term" value="F:transmembrane transporter activity"/>
    <property type="evidence" value="ECO:0007669"/>
    <property type="project" value="InterPro"/>
</dbReference>
<keyword evidence="2" id="KW-0813">Transport</keyword>
<keyword evidence="6 7" id="KW-0472">Membrane</keyword>
<gene>
    <name evidence="9" type="ORF">GZA08_15095</name>
</gene>
<comment type="subcellular location">
    <subcellularLocation>
        <location evidence="1">Cell membrane</location>
        <topology evidence="1">Multi-pass membrane protein</topology>
    </subcellularLocation>
</comment>
<feature type="transmembrane region" description="Helical" evidence="7">
    <location>
        <begin position="75"/>
        <end position="96"/>
    </location>
</feature>
<name>A0A6B2JWL8_9RHOB</name>
<feature type="transmembrane region" description="Helical" evidence="7">
    <location>
        <begin position="108"/>
        <end position="125"/>
    </location>
</feature>
<evidence type="ECO:0000259" key="8">
    <source>
        <dbReference type="PROSITE" id="PS50850"/>
    </source>
</evidence>
<dbReference type="PANTHER" id="PTHR23517:SF13">
    <property type="entry name" value="MAJOR FACILITATOR SUPERFAMILY MFS_1"/>
    <property type="match status" value="1"/>
</dbReference>
<feature type="transmembrane region" description="Helical" evidence="7">
    <location>
        <begin position="132"/>
        <end position="151"/>
    </location>
</feature>
<dbReference type="GO" id="GO:0005886">
    <property type="term" value="C:plasma membrane"/>
    <property type="evidence" value="ECO:0007669"/>
    <property type="project" value="UniProtKB-SubCell"/>
</dbReference>
<proteinExistence type="predicted"/>
<feature type="transmembrane region" description="Helical" evidence="7">
    <location>
        <begin position="345"/>
        <end position="372"/>
    </location>
</feature>
<dbReference type="SUPFAM" id="SSF103473">
    <property type="entry name" value="MFS general substrate transporter"/>
    <property type="match status" value="1"/>
</dbReference>
<evidence type="ECO:0000313" key="9">
    <source>
        <dbReference type="EMBL" id="NDV02295.1"/>
    </source>
</evidence>
<comment type="caution">
    <text evidence="9">The sequence shown here is derived from an EMBL/GenBank/DDBJ whole genome shotgun (WGS) entry which is preliminary data.</text>
</comment>
<feature type="transmembrane region" description="Helical" evidence="7">
    <location>
        <begin position="41"/>
        <end position="68"/>
    </location>
</feature>
<keyword evidence="5 7" id="KW-1133">Transmembrane helix</keyword>
<dbReference type="InterPro" id="IPR011701">
    <property type="entry name" value="MFS"/>
</dbReference>
<accession>A0A6B2JWL8</accession>
<feature type="transmembrane region" description="Helical" evidence="7">
    <location>
        <begin position="242"/>
        <end position="263"/>
    </location>
</feature>
<dbReference type="Pfam" id="PF07690">
    <property type="entry name" value="MFS_1"/>
    <property type="match status" value="1"/>
</dbReference>
<evidence type="ECO:0000256" key="5">
    <source>
        <dbReference type="ARBA" id="ARBA00022989"/>
    </source>
</evidence>
<dbReference type="Gene3D" id="1.20.1250.20">
    <property type="entry name" value="MFS general substrate transporter like domains"/>
    <property type="match status" value="1"/>
</dbReference>
<keyword evidence="3" id="KW-1003">Cell membrane</keyword>
<evidence type="ECO:0000256" key="3">
    <source>
        <dbReference type="ARBA" id="ARBA00022475"/>
    </source>
</evidence>
<evidence type="ECO:0000256" key="6">
    <source>
        <dbReference type="ARBA" id="ARBA00023136"/>
    </source>
</evidence>
<dbReference type="InterPro" id="IPR050171">
    <property type="entry name" value="MFS_Transporters"/>
</dbReference>
<dbReference type="PROSITE" id="PS50850">
    <property type="entry name" value="MFS"/>
    <property type="match status" value="1"/>
</dbReference>
<evidence type="ECO:0000313" key="10">
    <source>
        <dbReference type="Proteomes" id="UP000474757"/>
    </source>
</evidence>
<dbReference type="EMBL" id="JAAGAB010000003">
    <property type="protein sequence ID" value="NDV02295.1"/>
    <property type="molecule type" value="Genomic_DNA"/>
</dbReference>
<feature type="transmembrane region" description="Helical" evidence="7">
    <location>
        <begin position="208"/>
        <end position="230"/>
    </location>
</feature>
<dbReference type="RefSeq" id="WP_163895090.1">
    <property type="nucleotide sequence ID" value="NZ_JAAFYS010000003.1"/>
</dbReference>
<organism evidence="9 10">
    <name type="scientific">Pseudoroseicyclus tamaricis</name>
    <dbReference type="NCBI Taxonomy" id="2705421"/>
    <lineage>
        <taxon>Bacteria</taxon>
        <taxon>Pseudomonadati</taxon>
        <taxon>Pseudomonadota</taxon>
        <taxon>Alphaproteobacteria</taxon>
        <taxon>Rhodobacterales</taxon>
        <taxon>Paracoccaceae</taxon>
        <taxon>Pseudoroseicyclus</taxon>
    </lineage>
</organism>